<dbReference type="SUPFAM" id="SSF53098">
    <property type="entry name" value="Ribonuclease H-like"/>
    <property type="match status" value="1"/>
</dbReference>
<dbReference type="PROSITE" id="PS50822">
    <property type="entry name" value="PIWI"/>
    <property type="match status" value="1"/>
</dbReference>
<feature type="non-terminal residue" evidence="2">
    <location>
        <position position="1"/>
    </location>
</feature>
<accession>A0A8H8DFM3</accession>
<dbReference type="InterPro" id="IPR012337">
    <property type="entry name" value="RNaseH-like_sf"/>
</dbReference>
<dbReference type="EMBL" id="JAEFCI010011083">
    <property type="protein sequence ID" value="KAG5456834.1"/>
    <property type="molecule type" value="Genomic_DNA"/>
</dbReference>
<comment type="caution">
    <text evidence="2">The sequence shown here is derived from an EMBL/GenBank/DDBJ whole genome shotgun (WGS) entry which is preliminary data.</text>
</comment>
<dbReference type="PANTHER" id="PTHR22891">
    <property type="entry name" value="EUKARYOTIC TRANSLATION INITIATION FACTOR 2C"/>
    <property type="match status" value="1"/>
</dbReference>
<dbReference type="SMART" id="SM00950">
    <property type="entry name" value="Piwi"/>
    <property type="match status" value="1"/>
</dbReference>
<dbReference type="OrthoDB" id="10252740at2759"/>
<evidence type="ECO:0000313" key="2">
    <source>
        <dbReference type="EMBL" id="KAG5456834.1"/>
    </source>
</evidence>
<organism evidence="2 3">
    <name type="scientific">Olpidium bornovanus</name>
    <dbReference type="NCBI Taxonomy" id="278681"/>
    <lineage>
        <taxon>Eukaryota</taxon>
        <taxon>Fungi</taxon>
        <taxon>Fungi incertae sedis</taxon>
        <taxon>Olpidiomycota</taxon>
        <taxon>Olpidiomycotina</taxon>
        <taxon>Olpidiomycetes</taxon>
        <taxon>Olpidiales</taxon>
        <taxon>Olpidiaceae</taxon>
        <taxon>Olpidium</taxon>
    </lineage>
</organism>
<evidence type="ECO:0000313" key="3">
    <source>
        <dbReference type="Proteomes" id="UP000673691"/>
    </source>
</evidence>
<dbReference type="Proteomes" id="UP000673691">
    <property type="component" value="Unassembled WGS sequence"/>
</dbReference>
<dbReference type="Gene3D" id="3.30.420.10">
    <property type="entry name" value="Ribonuclease H-like superfamily/Ribonuclease H"/>
    <property type="match status" value="1"/>
</dbReference>
<dbReference type="AlphaFoldDB" id="A0A8H8DFM3"/>
<evidence type="ECO:0000259" key="1">
    <source>
        <dbReference type="PROSITE" id="PS50822"/>
    </source>
</evidence>
<dbReference type="InterPro" id="IPR003165">
    <property type="entry name" value="Piwi"/>
</dbReference>
<dbReference type="GO" id="GO:0003676">
    <property type="term" value="F:nucleic acid binding"/>
    <property type="evidence" value="ECO:0007669"/>
    <property type="project" value="InterPro"/>
</dbReference>
<proteinExistence type="predicted"/>
<sequence>YCANVCLKINVKIGGTNVILTPQDLPFFAELPTMVMGMDVAHPAPGDTTRPSIASVVGSVDKMGSSFTAAVRVQQARGETITDVGDMAKQVLRNFYQANRGVPPQRILIYRDGVSEGQFRITLNAEASWEVSHPTPDVAGHRARRLALASIRKACQELDAKYAPTITWIVAQKRHHTRFFPLQGGADKSGNCLPGTVVETGIVHPTEYDFYHFSWQILSHAGLQGTSRPTHYYVLHDENKLGADALQQMTYK</sequence>
<dbReference type="Gene3D" id="3.40.50.2300">
    <property type="match status" value="1"/>
</dbReference>
<gene>
    <name evidence="2" type="ORF">BJ554DRAFT_3310</name>
</gene>
<feature type="domain" description="Piwi" evidence="1">
    <location>
        <begin position="1"/>
        <end position="252"/>
    </location>
</feature>
<dbReference type="Pfam" id="PF02171">
    <property type="entry name" value="Piwi"/>
    <property type="match status" value="2"/>
</dbReference>
<name>A0A8H8DFM3_9FUNG</name>
<protein>
    <submittedName>
        <fullName evidence="2">Ribonuclease H-like domain-containing protein</fullName>
    </submittedName>
</protein>
<dbReference type="InterPro" id="IPR036397">
    <property type="entry name" value="RNaseH_sf"/>
</dbReference>
<reference evidence="2 3" key="1">
    <citation type="journal article" name="Sci. Rep.">
        <title>Genome-scale phylogenetic analyses confirm Olpidium as the closest living zoosporic fungus to the non-flagellated, terrestrial fungi.</title>
        <authorList>
            <person name="Chang Y."/>
            <person name="Rochon D."/>
            <person name="Sekimoto S."/>
            <person name="Wang Y."/>
            <person name="Chovatia M."/>
            <person name="Sandor L."/>
            <person name="Salamov A."/>
            <person name="Grigoriev I.V."/>
            <person name="Stajich J.E."/>
            <person name="Spatafora J.W."/>
        </authorList>
    </citation>
    <scope>NUCLEOTIDE SEQUENCE [LARGE SCALE GENOMIC DNA]</scope>
    <source>
        <strain evidence="2">S191</strain>
    </source>
</reference>
<keyword evidence="3" id="KW-1185">Reference proteome</keyword>